<evidence type="ECO:0000256" key="26">
    <source>
        <dbReference type="ARBA" id="ARBA00049902"/>
    </source>
</evidence>
<dbReference type="RefSeq" id="WP_237444574.1">
    <property type="nucleotide sequence ID" value="NZ_CAKLPX010000002.1"/>
</dbReference>
<evidence type="ECO:0000256" key="5">
    <source>
        <dbReference type="ARBA" id="ARBA00007739"/>
    </source>
</evidence>
<keyword evidence="20" id="KW-0472">Membrane</keyword>
<comment type="catalytic activity">
    <reaction evidence="26">
        <text>[GlcNAc-(1-&gt;4)-Mur2Ac(oyl-L-Ala-gamma-D-Glu-L-Lys-D-Ala-D-Ala)](n)-di-trans,octa-cis-undecaprenyl diphosphate + beta-D-GlcNAc-(1-&gt;4)-Mur2Ac(oyl-L-Ala-gamma-D-Glu-L-Lys-D-Ala-D-Ala)-di-trans,octa-cis-undecaprenyl diphosphate = [GlcNAc-(1-&gt;4)-Mur2Ac(oyl-L-Ala-gamma-D-Glu-L-Lys-D-Ala-D-Ala)](n+1)-di-trans,octa-cis-undecaprenyl diphosphate + di-trans,octa-cis-undecaprenyl diphosphate + H(+)</text>
        <dbReference type="Rhea" id="RHEA:23708"/>
        <dbReference type="Rhea" id="RHEA-COMP:9602"/>
        <dbReference type="Rhea" id="RHEA-COMP:9603"/>
        <dbReference type="ChEBI" id="CHEBI:15378"/>
        <dbReference type="ChEBI" id="CHEBI:58405"/>
        <dbReference type="ChEBI" id="CHEBI:60033"/>
        <dbReference type="ChEBI" id="CHEBI:78435"/>
        <dbReference type="EC" id="2.4.99.28"/>
    </reaction>
</comment>
<evidence type="ECO:0000259" key="28">
    <source>
        <dbReference type="Pfam" id="PF00912"/>
    </source>
</evidence>
<dbReference type="PANTHER" id="PTHR32282:SF27">
    <property type="entry name" value="PENICILLIN-BINDING PROTEIN 1A"/>
    <property type="match status" value="1"/>
</dbReference>
<comment type="subcellular location">
    <subcellularLocation>
        <location evidence="2">Cell inner membrane</location>
        <topology evidence="2">Single-pass type II membrane protein</topology>
    </subcellularLocation>
</comment>
<dbReference type="InterPro" id="IPR001264">
    <property type="entry name" value="Glyco_trans_51"/>
</dbReference>
<evidence type="ECO:0000256" key="21">
    <source>
        <dbReference type="ARBA" id="ARBA00023251"/>
    </source>
</evidence>
<dbReference type="Gene3D" id="1.10.3810.10">
    <property type="entry name" value="Biosynthetic peptidoglycan transglycosylase-like"/>
    <property type="match status" value="1"/>
</dbReference>
<evidence type="ECO:0000259" key="27">
    <source>
        <dbReference type="Pfam" id="PF00905"/>
    </source>
</evidence>
<evidence type="ECO:0000256" key="23">
    <source>
        <dbReference type="ARBA" id="ARBA00023316"/>
    </source>
</evidence>
<dbReference type="EMBL" id="CAKLPX010000002">
    <property type="protein sequence ID" value="CAH0991872.1"/>
    <property type="molecule type" value="Genomic_DNA"/>
</dbReference>
<keyword evidence="31" id="KW-1185">Reference proteome</keyword>
<keyword evidence="18" id="KW-0573">Peptidoglycan synthesis</keyword>
<evidence type="ECO:0000256" key="24">
    <source>
        <dbReference type="ARBA" id="ARBA00034000"/>
    </source>
</evidence>
<comment type="catalytic activity">
    <reaction evidence="24">
        <text>Preferential cleavage: (Ac)2-L-Lys-D-Ala-|-D-Ala. Also transpeptidation of peptidyl-alanyl moieties that are N-acyl substituents of D-alanine.</text>
        <dbReference type="EC" id="3.4.16.4"/>
    </reaction>
</comment>
<protein>
    <recommendedName>
        <fullName evidence="7">Penicillin-binding protein 1A</fullName>
        <ecNumber evidence="25">2.4.99.28</ecNumber>
        <ecNumber evidence="6">3.4.16.4</ecNumber>
    </recommendedName>
</protein>
<keyword evidence="11" id="KW-0645">Protease</keyword>
<evidence type="ECO:0000256" key="10">
    <source>
        <dbReference type="ARBA" id="ARBA00022645"/>
    </source>
</evidence>
<keyword evidence="21" id="KW-0046">Antibiotic resistance</keyword>
<keyword evidence="19" id="KW-1133">Transmembrane helix</keyword>
<evidence type="ECO:0000256" key="25">
    <source>
        <dbReference type="ARBA" id="ARBA00044770"/>
    </source>
</evidence>
<evidence type="ECO:0000256" key="18">
    <source>
        <dbReference type="ARBA" id="ARBA00022984"/>
    </source>
</evidence>
<comment type="pathway">
    <text evidence="3">Cell wall biogenesis; peptidoglycan biosynthesis.</text>
</comment>
<feature type="domain" description="Glycosyl transferase family 51" evidence="28">
    <location>
        <begin position="59"/>
        <end position="234"/>
    </location>
</feature>
<evidence type="ECO:0000256" key="1">
    <source>
        <dbReference type="ARBA" id="ARBA00002624"/>
    </source>
</evidence>
<dbReference type="NCBIfam" id="TIGR02074">
    <property type="entry name" value="PBP_1a_fam"/>
    <property type="match status" value="1"/>
</dbReference>
<evidence type="ECO:0000256" key="15">
    <source>
        <dbReference type="ARBA" id="ARBA00022801"/>
    </source>
</evidence>
<name>A0ABM9AFH0_9GAMM</name>
<keyword evidence="8" id="KW-1003">Cell membrane</keyword>
<feature type="domain" description="Penicillin-binding protein OB-like" evidence="29">
    <location>
        <begin position="320"/>
        <end position="425"/>
    </location>
</feature>
<dbReference type="Proteomes" id="UP000838100">
    <property type="component" value="Unassembled WGS sequence"/>
</dbReference>
<keyword evidence="22" id="KW-0511">Multifunctional enzyme</keyword>
<comment type="caution">
    <text evidence="30">The sequence shown here is derived from an EMBL/GenBank/DDBJ whole genome shotgun (WGS) entry which is preliminary data.</text>
</comment>
<dbReference type="SUPFAM" id="SSF56601">
    <property type="entry name" value="beta-lactamase/transpeptidase-like"/>
    <property type="match status" value="1"/>
</dbReference>
<evidence type="ECO:0000256" key="20">
    <source>
        <dbReference type="ARBA" id="ARBA00023136"/>
    </source>
</evidence>
<evidence type="ECO:0000256" key="2">
    <source>
        <dbReference type="ARBA" id="ARBA00004249"/>
    </source>
</evidence>
<evidence type="ECO:0000313" key="31">
    <source>
        <dbReference type="Proteomes" id="UP000838100"/>
    </source>
</evidence>
<keyword evidence="15" id="KW-0378">Hydrolase</keyword>
<reference evidence="30" key="1">
    <citation type="submission" date="2021-12" db="EMBL/GenBank/DDBJ databases">
        <authorList>
            <person name="Rodrigo-Torres L."/>
            <person name="Arahal R. D."/>
            <person name="Lucena T."/>
        </authorList>
    </citation>
    <scope>NUCLEOTIDE SEQUENCE</scope>
    <source>
        <strain evidence="30">CECT 8267</strain>
    </source>
</reference>
<evidence type="ECO:0000259" key="29">
    <source>
        <dbReference type="Pfam" id="PF17092"/>
    </source>
</evidence>
<keyword evidence="16" id="KW-0133">Cell shape</keyword>
<evidence type="ECO:0000256" key="7">
    <source>
        <dbReference type="ARBA" id="ARBA00018638"/>
    </source>
</evidence>
<evidence type="ECO:0000256" key="6">
    <source>
        <dbReference type="ARBA" id="ARBA00012448"/>
    </source>
</evidence>
<dbReference type="EC" id="2.4.99.28" evidence="25"/>
<evidence type="ECO:0000256" key="16">
    <source>
        <dbReference type="ARBA" id="ARBA00022960"/>
    </source>
</evidence>
<dbReference type="InterPro" id="IPR050396">
    <property type="entry name" value="Glycosyltr_51/Transpeptidase"/>
</dbReference>
<evidence type="ECO:0000256" key="3">
    <source>
        <dbReference type="ARBA" id="ARBA00004752"/>
    </source>
</evidence>
<dbReference type="EC" id="3.4.16.4" evidence="6"/>
<dbReference type="InterPro" id="IPR001460">
    <property type="entry name" value="PCN-bd_Tpept"/>
</dbReference>
<comment type="similarity">
    <text evidence="4">In the C-terminal section; belongs to the transpeptidase family.</text>
</comment>
<dbReference type="Pfam" id="PF00905">
    <property type="entry name" value="Transpeptidase"/>
    <property type="match status" value="1"/>
</dbReference>
<dbReference type="InterPro" id="IPR012338">
    <property type="entry name" value="Beta-lactam/transpept-like"/>
</dbReference>
<dbReference type="Pfam" id="PF17092">
    <property type="entry name" value="PCB_OB"/>
    <property type="match status" value="1"/>
</dbReference>
<keyword evidence="17" id="KW-0735">Signal-anchor</keyword>
<comment type="function">
    <text evidence="1">Cell wall formation. Synthesis of cross-linked peptidoglycan from the lipid intermediates. The enzyme has a penicillin-insensitive transglycosylase N-terminal domain (formation of linear glycan strands) and a penicillin-sensitive transpeptidase C-terminal domain (cross-linking of the peptide subunits).</text>
</comment>
<proteinExistence type="inferred from homology"/>
<accession>A0ABM9AFH0</accession>
<evidence type="ECO:0000256" key="19">
    <source>
        <dbReference type="ARBA" id="ARBA00022989"/>
    </source>
</evidence>
<evidence type="ECO:0000256" key="14">
    <source>
        <dbReference type="ARBA" id="ARBA00022692"/>
    </source>
</evidence>
<dbReference type="PANTHER" id="PTHR32282">
    <property type="entry name" value="BINDING PROTEIN TRANSPEPTIDASE, PUTATIVE-RELATED"/>
    <property type="match status" value="1"/>
</dbReference>
<evidence type="ECO:0000256" key="9">
    <source>
        <dbReference type="ARBA" id="ARBA00022519"/>
    </source>
</evidence>
<keyword evidence="10" id="KW-0121">Carboxypeptidase</keyword>
<evidence type="ECO:0000256" key="8">
    <source>
        <dbReference type="ARBA" id="ARBA00022475"/>
    </source>
</evidence>
<dbReference type="InterPro" id="IPR023346">
    <property type="entry name" value="Lysozyme-like_dom_sf"/>
</dbReference>
<evidence type="ECO:0000256" key="11">
    <source>
        <dbReference type="ARBA" id="ARBA00022670"/>
    </source>
</evidence>
<keyword evidence="9" id="KW-0997">Cell inner membrane</keyword>
<evidence type="ECO:0000313" key="30">
    <source>
        <dbReference type="EMBL" id="CAH0991872.1"/>
    </source>
</evidence>
<evidence type="ECO:0000256" key="4">
    <source>
        <dbReference type="ARBA" id="ARBA00007090"/>
    </source>
</evidence>
<keyword evidence="13" id="KW-0808">Transferase</keyword>
<keyword evidence="14" id="KW-0812">Transmembrane</keyword>
<dbReference type="SUPFAM" id="SSF53955">
    <property type="entry name" value="Lysozyme-like"/>
    <property type="match status" value="1"/>
</dbReference>
<organism evidence="30 31">
    <name type="scientific">Sinobacterium norvegicum</name>
    <dbReference type="NCBI Taxonomy" id="1641715"/>
    <lineage>
        <taxon>Bacteria</taxon>
        <taxon>Pseudomonadati</taxon>
        <taxon>Pseudomonadota</taxon>
        <taxon>Gammaproteobacteria</taxon>
        <taxon>Cellvibrionales</taxon>
        <taxon>Spongiibacteraceae</taxon>
        <taxon>Sinobacterium</taxon>
    </lineage>
</organism>
<dbReference type="InterPro" id="IPR031376">
    <property type="entry name" value="PCB_OB"/>
</dbReference>
<keyword evidence="12" id="KW-0328">Glycosyltransferase</keyword>
<dbReference type="InterPro" id="IPR036950">
    <property type="entry name" value="PBP_transglycosylase"/>
</dbReference>
<sequence length="816" mass="90402">MPLPRSTLKLLLSLFVLFVSGTGLVLSAAFIYLSPQLPSPESLREVELKTPLRIYTQEGELIGEFGEERRIPINHQQIPPLFVKAILAAEDDGFYTHHGVDIKGLLRAASQLLMTGHIQSGGSTITMQVAKNYFLSHKRTFSRKFREILLAIQIERELNKDEILELYINKIFLGNRAYGIAAAAQVYYGKSISELNLAQLAMIAGLPKAPSAYNPLANPTRAQSRRDWILGRMKNLNYIDDDMYKEATRQAITASYHGSKVAVDSPYIAEMARQEMIELYGNNAYTDGYEVYTTVSGKLQIKAQEAMITGLKAYDNRHGYRGPEAQLEDISEESTSNALSSYRVIANMIPAAVIALEDNLATLRFRDNSEAVLSWSDSMSKLSPYLSVNSVGAKPKSLEEIIAVGDIIRVQKTASGYDITQRPNIEGAMIALSPHNGAIIALVGGFDFRQSNFNRALQAKRQPGSNFKPFVYAAALEHGLTPATIINDAPVVFDSAKLEDTWRPVNSSGNFYGPTRLRKALYSSRNLVSIRILRETGINKTIRYMNRFGFDSDAMPRDLSLALGSYALTPMELVKGYAILANGGYGVEPYLIERIEDDQQNILFSANPATVCRLPDCDIDTDNNNDQASDEAQSLEQILTTDSEAKLPNYAEQVIDARVAYLIDSMLMDVITKGTGRRALSLKRHDLAGKTGTTNGPTDAWFSGYNQDIVTTTWVGFDRYDNMGRREYGGSAALPIWIDFMSEALKGSESKNRQQPDGLVTVRIDPETGELASANQGNAIFETFRSENVPVRESNTGISNPVDLEEDLNLENDLFE</sequence>
<dbReference type="Pfam" id="PF00912">
    <property type="entry name" value="Transgly"/>
    <property type="match status" value="1"/>
</dbReference>
<dbReference type="Gene3D" id="3.40.710.10">
    <property type="entry name" value="DD-peptidase/beta-lactamase superfamily"/>
    <property type="match status" value="2"/>
</dbReference>
<comment type="similarity">
    <text evidence="5">In the N-terminal section; belongs to the glycosyltransferase 51 family.</text>
</comment>
<keyword evidence="23" id="KW-0961">Cell wall biogenesis/degradation</keyword>
<evidence type="ECO:0000256" key="13">
    <source>
        <dbReference type="ARBA" id="ARBA00022679"/>
    </source>
</evidence>
<evidence type="ECO:0000256" key="12">
    <source>
        <dbReference type="ARBA" id="ARBA00022676"/>
    </source>
</evidence>
<feature type="domain" description="Penicillin-binding protein transpeptidase" evidence="27">
    <location>
        <begin position="427"/>
        <end position="737"/>
    </location>
</feature>
<evidence type="ECO:0000256" key="17">
    <source>
        <dbReference type="ARBA" id="ARBA00022968"/>
    </source>
</evidence>
<gene>
    <name evidence="30" type="primary">mrcA</name>
    <name evidence="30" type="ORF">SIN8267_01987</name>
</gene>
<evidence type="ECO:0000256" key="22">
    <source>
        <dbReference type="ARBA" id="ARBA00023268"/>
    </source>
</evidence>